<comment type="caution">
    <text evidence="2">The sequence shown here is derived from an EMBL/GenBank/DDBJ whole genome shotgun (WGS) entry which is preliminary data.</text>
</comment>
<sequence length="250" mass="27374">MVAPVRRTGASLGPRGDMPKKPKSEATRKPQSKLKTYQTSLGFYDQAVAAPSMKAALAAWGASSNLFHQGAAKETDDPDIVAATMASPGVVLRRPVGSDGPFTESAQLPTDLADGEAKRKPRPNSKSKPESKSKPKQRPAEGATKQSRKIDDQDARKAAAAFEKEERRRDAARRKEEAAIAKERAKERARRDKAVATAQATLDAAKREHDAKAEAIEAERAVLDERAEAEQGRWDKQRKKLEEALRRART</sequence>
<feature type="region of interest" description="Disordered" evidence="1">
    <location>
        <begin position="91"/>
        <end position="195"/>
    </location>
</feature>
<accession>A0ABV2S0S9</accession>
<organism evidence="2 3">
    <name type="scientific">Bradyrhizobium japonicum</name>
    <dbReference type="NCBI Taxonomy" id="375"/>
    <lineage>
        <taxon>Bacteria</taxon>
        <taxon>Pseudomonadati</taxon>
        <taxon>Pseudomonadota</taxon>
        <taxon>Alphaproteobacteria</taxon>
        <taxon>Hyphomicrobiales</taxon>
        <taxon>Nitrobacteraceae</taxon>
        <taxon>Bradyrhizobium</taxon>
    </lineage>
</organism>
<name>A0ABV2S0S9_BRAJP</name>
<evidence type="ECO:0000256" key="1">
    <source>
        <dbReference type="SAM" id="MobiDB-lite"/>
    </source>
</evidence>
<dbReference type="Proteomes" id="UP001549291">
    <property type="component" value="Unassembled WGS sequence"/>
</dbReference>
<gene>
    <name evidence="2" type="ORF">ABIF63_006291</name>
</gene>
<feature type="region of interest" description="Disordered" evidence="1">
    <location>
        <begin position="1"/>
        <end position="34"/>
    </location>
</feature>
<feature type="compositionally biased region" description="Basic and acidic residues" evidence="1">
    <location>
        <begin position="148"/>
        <end position="194"/>
    </location>
</feature>
<protein>
    <submittedName>
        <fullName evidence="2">Colicin import membrane protein</fullName>
    </submittedName>
</protein>
<evidence type="ECO:0000313" key="3">
    <source>
        <dbReference type="Proteomes" id="UP001549291"/>
    </source>
</evidence>
<reference evidence="2 3" key="1">
    <citation type="submission" date="2024-06" db="EMBL/GenBank/DDBJ databases">
        <title>Genomic Encyclopedia of Type Strains, Phase V (KMG-V): Genome sequencing to study the core and pangenomes of soil and plant-associated prokaryotes.</title>
        <authorList>
            <person name="Whitman W."/>
        </authorList>
    </citation>
    <scope>NUCLEOTIDE SEQUENCE [LARGE SCALE GENOMIC DNA]</scope>
    <source>
        <strain evidence="2 3">USDA 160</strain>
    </source>
</reference>
<feature type="compositionally biased region" description="Basic and acidic residues" evidence="1">
    <location>
        <begin position="17"/>
        <end position="28"/>
    </location>
</feature>
<evidence type="ECO:0000313" key="2">
    <source>
        <dbReference type="EMBL" id="MET4722185.1"/>
    </source>
</evidence>
<dbReference type="EMBL" id="JBEPTQ010000002">
    <property type="protein sequence ID" value="MET4722185.1"/>
    <property type="molecule type" value="Genomic_DNA"/>
</dbReference>
<keyword evidence="3" id="KW-1185">Reference proteome</keyword>
<proteinExistence type="predicted"/>
<feature type="region of interest" description="Disordered" evidence="1">
    <location>
        <begin position="226"/>
        <end position="250"/>
    </location>
</feature>